<dbReference type="Gene3D" id="1.10.287.280">
    <property type="match status" value="1"/>
</dbReference>
<dbReference type="GO" id="GO:0001018">
    <property type="term" value="F:mitochondrial promoter sequence-specific DNA binding"/>
    <property type="evidence" value="ECO:0007669"/>
    <property type="project" value="TreeGrafter"/>
</dbReference>
<evidence type="ECO:0000256" key="10">
    <source>
        <dbReference type="RuleBase" id="RU003805"/>
    </source>
</evidence>
<dbReference type="PANTHER" id="PTHR10102">
    <property type="entry name" value="DNA-DIRECTED RNA POLYMERASE, MITOCHONDRIAL"/>
    <property type="match status" value="1"/>
</dbReference>
<evidence type="ECO:0000256" key="4">
    <source>
        <dbReference type="ARBA" id="ARBA00022679"/>
    </source>
</evidence>
<evidence type="ECO:0000259" key="12">
    <source>
        <dbReference type="SMART" id="SM01311"/>
    </source>
</evidence>
<evidence type="ECO:0000256" key="3">
    <source>
        <dbReference type="ARBA" id="ARBA00022478"/>
    </source>
</evidence>
<dbReference type="InterPro" id="IPR002092">
    <property type="entry name" value="DNA-dir_Rpol_phage-type"/>
</dbReference>
<feature type="compositionally biased region" description="Acidic residues" evidence="11">
    <location>
        <begin position="1242"/>
        <end position="1259"/>
    </location>
</feature>
<dbReference type="PROSITE" id="PS00900">
    <property type="entry name" value="RNA_POL_PHAGE_1"/>
    <property type="match status" value="1"/>
</dbReference>
<dbReference type="OrthoDB" id="276422at2759"/>
<reference evidence="13" key="1">
    <citation type="submission" date="2014-03" db="EMBL/GenBank/DDBJ databases">
        <authorList>
            <person name="Casaregola S."/>
        </authorList>
    </citation>
    <scope>NUCLEOTIDE SEQUENCE [LARGE SCALE GENOMIC DNA]</scope>
    <source>
        <strain evidence="13">CLIB 918</strain>
    </source>
</reference>
<keyword evidence="4 10" id="KW-0808">Transferase</keyword>
<comment type="catalytic activity">
    <reaction evidence="9 10">
        <text>RNA(n) + a ribonucleoside 5'-triphosphate = RNA(n+1) + diphosphate</text>
        <dbReference type="Rhea" id="RHEA:21248"/>
        <dbReference type="Rhea" id="RHEA-COMP:14527"/>
        <dbReference type="Rhea" id="RHEA-COMP:17342"/>
        <dbReference type="ChEBI" id="CHEBI:33019"/>
        <dbReference type="ChEBI" id="CHEBI:61557"/>
        <dbReference type="ChEBI" id="CHEBI:140395"/>
        <dbReference type="EC" id="2.7.7.6"/>
    </reaction>
</comment>
<dbReference type="SMART" id="SM01311">
    <property type="entry name" value="RPOL_N"/>
    <property type="match status" value="1"/>
</dbReference>
<evidence type="ECO:0000256" key="8">
    <source>
        <dbReference type="ARBA" id="ARBA00023163"/>
    </source>
</evidence>
<dbReference type="InterPro" id="IPR046950">
    <property type="entry name" value="DNA-dir_Rpol_C_phage-type"/>
</dbReference>
<dbReference type="InterPro" id="IPR043502">
    <property type="entry name" value="DNA/RNA_pol_sf"/>
</dbReference>
<feature type="region of interest" description="Disordered" evidence="11">
    <location>
        <begin position="1235"/>
        <end position="1274"/>
    </location>
</feature>
<sequence length="1309" mass="149460">MKADPPPEDDVLETCLSGILARWDENDLNGLLEILDTYMENLQSDPKVAPSRCLAYILHCSCISKDLKTADKVIAEISNYWIPNYNQKMRNVLQHKDILTQYDIQRIKNITKDDNDPENWLTHIPFSPITPSINRDILGNINKSLDSVASSVLDVELVFGPELSKACVDKHGNTNYMMLYDELLRRAKGDPNDSKLLKFERVFDSFNRYRQYTIENESVKIAQEELKRRANDITLIGEKFKHSKGKSDLKISAIMWSWQASLENALTKLFEEIKQVDIRKRKSRKKATADKNSSLAEKLHEYSEVLLTLGPHSLSMILSLEMAVFSLKESRRNGADSNLAQSLGTFYYAASIVQGIGKAVEDAFATTVATNLNNDKKVPFVSNLTKQTFKNEDQAEIADKLNTISKQSLASNSAYKYWISSKIPRMTAHDRVQLGSRLLLIILENCKVMSKGADPKLVPAFWHTYEFRNSKYVGVIKINDSLKLRISSSELDVSTVILTQTPPMLVKPRPWVSNTEGGYWYAKQSLITTKPNNAPEQHAYLNAAIKGNYMNDFLMCLDDISQCAWAVNRQMLDVILEIWKSGKECLGIPPLVGGMLPQEMFKHISQNNIKVSKEEYNQMSARISFGYILRTAEVYAAHGERFYFPYKIDFRGRVYPLTNSGFWHLGADYTRCFFQFWYGKPLGPNGLDWVKIHLANMFGEDKVPNADRVKFVDNHWDEIVDSADHPLDGNKWWAKGDKPFQTLAACFDVVAAVRSGNPAAYISRLPIAQDGSCNGLQHYAGLGRDIEGAKQVSLISQEKPSDVYSKVQQLVVQQIEKDANMKPGSQGYNKLTSLMAQELEGKISRKVVKQPVMTSVYGVTQFGIVDQVLDKLKDDPGLNRVPRVYYGLYIARHIKRAIRELFIKAHEIQDWLDECAERICESVRWDVYGDESVVKNKDFLKKFVTVMTWTTPLGLPIVQPYRKRPLMLIRTPLQTIALQNPYEYSWTNKAKQRSGIAPNYIHGLDSTHMLMTAHECVERGITFAAVHDSFWTHASSVPLMNRLLREQFVKLHENDLVGALREEFLARYAGYLQCVYVNSESEAGKAITRLRSSYFYSQEISEDGEAESRVKNGEDVYDERGSLEAQKEFINSCLSSGTLKELKLTKSDELFALRHELGEEYNRYRLLSSKDAAKQQRGKRILTPSVIIEEYQEPVVWKFNPNNKSEFKPYDETLAKRDFKQEDISDIAEQAVLREKSRKSEFEEEDESEHGFEEDEGTTEDTTTTKRKVSRAASRTKWMKVLVPLKLPKVPSRGDFDIKQVLDSQYFFS</sequence>
<organism evidence="13 14">
    <name type="scientific">Geotrichum candidum</name>
    <name type="common">Oospora lactis</name>
    <name type="synonym">Dipodascus geotrichum</name>
    <dbReference type="NCBI Taxonomy" id="1173061"/>
    <lineage>
        <taxon>Eukaryota</taxon>
        <taxon>Fungi</taxon>
        <taxon>Dikarya</taxon>
        <taxon>Ascomycota</taxon>
        <taxon>Saccharomycotina</taxon>
        <taxon>Dipodascomycetes</taxon>
        <taxon>Dipodascales</taxon>
        <taxon>Dipodascaceae</taxon>
        <taxon>Geotrichum</taxon>
    </lineage>
</organism>
<dbReference type="Pfam" id="PF14700">
    <property type="entry name" value="RPOL_N"/>
    <property type="match status" value="1"/>
</dbReference>
<keyword evidence="7" id="KW-0496">Mitochondrion</keyword>
<evidence type="ECO:0000256" key="5">
    <source>
        <dbReference type="ARBA" id="ARBA00022695"/>
    </source>
</evidence>
<evidence type="ECO:0000256" key="11">
    <source>
        <dbReference type="SAM" id="MobiDB-lite"/>
    </source>
</evidence>
<comment type="function">
    <text evidence="10">DNA-dependent RNA polymerase catalyzes the transcription of DNA into RNA using the four ribonucleoside triphosphates as substrates.</text>
</comment>
<dbReference type="SUPFAM" id="SSF56672">
    <property type="entry name" value="DNA/RNA polymerases"/>
    <property type="match status" value="1"/>
</dbReference>
<keyword evidence="6" id="KW-0809">Transit peptide</keyword>
<dbReference type="GO" id="GO:0003899">
    <property type="term" value="F:DNA-directed RNA polymerase activity"/>
    <property type="evidence" value="ECO:0007669"/>
    <property type="project" value="UniProtKB-EC"/>
</dbReference>
<dbReference type="InterPro" id="IPR037159">
    <property type="entry name" value="RNA_POL_N_sf"/>
</dbReference>
<protein>
    <recommendedName>
        <fullName evidence="10">DNA-directed RNA polymerase</fullName>
        <ecNumber evidence="10">2.7.7.6</ecNumber>
    </recommendedName>
</protein>
<dbReference type="GO" id="GO:0006390">
    <property type="term" value="P:mitochondrial transcription"/>
    <property type="evidence" value="ECO:0007669"/>
    <property type="project" value="TreeGrafter"/>
</dbReference>
<evidence type="ECO:0000313" key="14">
    <source>
        <dbReference type="Proteomes" id="UP000242525"/>
    </source>
</evidence>
<dbReference type="FunFam" id="1.10.287.280:FF:000001">
    <property type="entry name" value="DNA-directed RNA polymerase"/>
    <property type="match status" value="1"/>
</dbReference>
<comment type="subcellular location">
    <subcellularLocation>
        <location evidence="1">Mitochondrion</location>
    </subcellularLocation>
</comment>
<keyword evidence="14" id="KW-1185">Reference proteome</keyword>
<evidence type="ECO:0000256" key="2">
    <source>
        <dbReference type="ARBA" id="ARBA00009493"/>
    </source>
</evidence>
<evidence type="ECO:0000313" key="13">
    <source>
        <dbReference type="EMBL" id="CDO53110.1"/>
    </source>
</evidence>
<dbReference type="Gene3D" id="1.10.150.20">
    <property type="entry name" value="5' to 3' exonuclease, C-terminal subdomain"/>
    <property type="match status" value="1"/>
</dbReference>
<dbReference type="Proteomes" id="UP000242525">
    <property type="component" value="Unassembled WGS sequence"/>
</dbReference>
<feature type="domain" description="DNA-directed RNA polymerase N-terminal" evidence="12">
    <location>
        <begin position="209"/>
        <end position="562"/>
    </location>
</feature>
<evidence type="ECO:0000256" key="6">
    <source>
        <dbReference type="ARBA" id="ARBA00022946"/>
    </source>
</evidence>
<keyword evidence="3 10" id="KW-0240">DNA-directed RNA polymerase</keyword>
<comment type="caution">
    <text evidence="13">The sequence shown here is derived from an EMBL/GenBank/DDBJ whole genome shotgun (WGS) entry which is preliminary data.</text>
</comment>
<dbReference type="STRING" id="1173061.A0A0J9X6S8"/>
<dbReference type="Gene3D" id="1.10.1320.10">
    <property type="entry name" value="DNA-directed RNA polymerase, N-terminal domain"/>
    <property type="match status" value="1"/>
</dbReference>
<name>A0A0J9X6S8_GEOCN</name>
<evidence type="ECO:0000256" key="1">
    <source>
        <dbReference type="ARBA" id="ARBA00004173"/>
    </source>
</evidence>
<dbReference type="GO" id="GO:0034245">
    <property type="term" value="C:mitochondrial DNA-directed RNA polymerase complex"/>
    <property type="evidence" value="ECO:0007669"/>
    <property type="project" value="TreeGrafter"/>
</dbReference>
<evidence type="ECO:0000256" key="9">
    <source>
        <dbReference type="ARBA" id="ARBA00048552"/>
    </source>
</evidence>
<dbReference type="PROSITE" id="PS00489">
    <property type="entry name" value="RNA_POL_PHAGE_2"/>
    <property type="match status" value="1"/>
</dbReference>
<keyword evidence="8 10" id="KW-0804">Transcription</keyword>
<dbReference type="InterPro" id="IPR029262">
    <property type="entry name" value="RPOL_N"/>
</dbReference>
<dbReference type="PANTHER" id="PTHR10102:SF0">
    <property type="entry name" value="DNA-DIRECTED RNA POLYMERASE, MITOCHONDRIAL"/>
    <property type="match status" value="1"/>
</dbReference>
<dbReference type="FunFam" id="1.10.150.20:FF:000041">
    <property type="entry name" value="DNA-directed RNA polymerase"/>
    <property type="match status" value="1"/>
</dbReference>
<accession>A0A0J9X6S8</accession>
<comment type="similarity">
    <text evidence="2 10">Belongs to the phage and mitochondrial RNA polymerase family.</text>
</comment>
<proteinExistence type="inferred from homology"/>
<dbReference type="Pfam" id="PF00940">
    <property type="entry name" value="RNA_pol"/>
    <property type="match status" value="1"/>
</dbReference>
<gene>
    <name evidence="13" type="ORF">BN980_GECA04s04498g</name>
</gene>
<evidence type="ECO:0000256" key="7">
    <source>
        <dbReference type="ARBA" id="ARBA00023128"/>
    </source>
</evidence>
<keyword evidence="5 10" id="KW-0548">Nucleotidyltransferase</keyword>
<dbReference type="EMBL" id="CCBN010000004">
    <property type="protein sequence ID" value="CDO53110.1"/>
    <property type="molecule type" value="Genomic_DNA"/>
</dbReference>
<dbReference type="EC" id="2.7.7.6" evidence="10"/>